<evidence type="ECO:0008006" key="3">
    <source>
        <dbReference type="Google" id="ProtNLM"/>
    </source>
</evidence>
<protein>
    <recommendedName>
        <fullName evidence="3">Transmembrane protein</fullName>
    </recommendedName>
</protein>
<evidence type="ECO:0000256" key="1">
    <source>
        <dbReference type="SAM" id="Phobius"/>
    </source>
</evidence>
<proteinExistence type="predicted"/>
<name>A0A396GM32_MEDTR</name>
<reference evidence="2" key="1">
    <citation type="journal article" date="2018" name="Nat. Plants">
        <title>Whole-genome landscape of Medicago truncatula symbiotic genes.</title>
        <authorList>
            <person name="Pecrix Y."/>
            <person name="Gamas P."/>
            <person name="Carrere S."/>
        </authorList>
    </citation>
    <scope>NUCLEOTIDE SEQUENCE</scope>
    <source>
        <tissue evidence="2">Leaves</tissue>
    </source>
</reference>
<dbReference type="EMBL" id="PSQE01000008">
    <property type="protein sequence ID" value="RHN42162.1"/>
    <property type="molecule type" value="Genomic_DNA"/>
</dbReference>
<keyword evidence="1" id="KW-1133">Transmembrane helix</keyword>
<comment type="caution">
    <text evidence="2">The sequence shown here is derived from an EMBL/GenBank/DDBJ whole genome shotgun (WGS) entry which is preliminary data.</text>
</comment>
<keyword evidence="1" id="KW-0812">Transmembrane</keyword>
<feature type="transmembrane region" description="Helical" evidence="1">
    <location>
        <begin position="61"/>
        <end position="79"/>
    </location>
</feature>
<sequence>MAVNAFLGCASFSWPHIPPLDVMAWLKLCGLVGLLIVQGTVMASAISLVEELLFRSWNHNFRAGIFFLAEIVALIRVYHCSTAGVQSVRVLRCFEWAKD</sequence>
<keyword evidence="1" id="KW-0472">Membrane</keyword>
<accession>A0A396GM32</accession>
<dbReference type="Gramene" id="rna48567">
    <property type="protein sequence ID" value="RHN42162.1"/>
    <property type="gene ID" value="gene48567"/>
</dbReference>
<gene>
    <name evidence="2" type="ORF">MtrunA17_Chr8g0373851</name>
</gene>
<dbReference type="AlphaFoldDB" id="A0A396GM32"/>
<evidence type="ECO:0000313" key="2">
    <source>
        <dbReference type="EMBL" id="RHN42162.1"/>
    </source>
</evidence>
<organism evidence="2">
    <name type="scientific">Medicago truncatula</name>
    <name type="common">Barrel medic</name>
    <name type="synonym">Medicago tribuloides</name>
    <dbReference type="NCBI Taxonomy" id="3880"/>
    <lineage>
        <taxon>Eukaryota</taxon>
        <taxon>Viridiplantae</taxon>
        <taxon>Streptophyta</taxon>
        <taxon>Embryophyta</taxon>
        <taxon>Tracheophyta</taxon>
        <taxon>Spermatophyta</taxon>
        <taxon>Magnoliopsida</taxon>
        <taxon>eudicotyledons</taxon>
        <taxon>Gunneridae</taxon>
        <taxon>Pentapetalae</taxon>
        <taxon>rosids</taxon>
        <taxon>fabids</taxon>
        <taxon>Fabales</taxon>
        <taxon>Fabaceae</taxon>
        <taxon>Papilionoideae</taxon>
        <taxon>50 kb inversion clade</taxon>
        <taxon>NPAAA clade</taxon>
        <taxon>Hologalegina</taxon>
        <taxon>IRL clade</taxon>
        <taxon>Trifolieae</taxon>
        <taxon>Medicago</taxon>
    </lineage>
</organism>
<dbReference type="Proteomes" id="UP000265566">
    <property type="component" value="Chromosome 8"/>
</dbReference>
<feature type="transmembrane region" description="Helical" evidence="1">
    <location>
        <begin position="24"/>
        <end position="49"/>
    </location>
</feature>